<gene>
    <name evidence="4" type="ORF">UFOVP1147_40</name>
    <name evidence="5" type="ORF">UFOVP1594_36</name>
    <name evidence="1" type="ORF">UFOVP484_33</name>
    <name evidence="2" type="ORF">UFOVP808_49</name>
    <name evidence="3" type="ORF">UFOVP994_36</name>
</gene>
<proteinExistence type="predicted"/>
<protein>
    <submittedName>
        <fullName evidence="5">Uncharacterized protein</fullName>
    </submittedName>
</protein>
<reference evidence="5" key="1">
    <citation type="submission" date="2020-05" db="EMBL/GenBank/DDBJ databases">
        <authorList>
            <person name="Chiriac C."/>
            <person name="Salcher M."/>
            <person name="Ghai R."/>
            <person name="Kavagutti S V."/>
        </authorList>
    </citation>
    <scope>NUCLEOTIDE SEQUENCE</scope>
</reference>
<dbReference type="InterPro" id="IPR004260">
    <property type="entry name" value="Pyr-dimer_DNA_glycosylase"/>
</dbReference>
<evidence type="ECO:0000313" key="4">
    <source>
        <dbReference type="EMBL" id="CAB4186505.1"/>
    </source>
</evidence>
<accession>A0A6J5SQ07</accession>
<evidence type="ECO:0000313" key="3">
    <source>
        <dbReference type="EMBL" id="CAB4175978.1"/>
    </source>
</evidence>
<dbReference type="EMBL" id="LR797458">
    <property type="protein sequence ID" value="CAB4217523.1"/>
    <property type="molecule type" value="Genomic_DNA"/>
</dbReference>
<evidence type="ECO:0000313" key="1">
    <source>
        <dbReference type="EMBL" id="CAB4146228.1"/>
    </source>
</evidence>
<dbReference type="EMBL" id="LR796751">
    <property type="protein sequence ID" value="CAB4163758.1"/>
    <property type="molecule type" value="Genomic_DNA"/>
</dbReference>
<dbReference type="Pfam" id="PF03013">
    <property type="entry name" value="Pyr_excise"/>
    <property type="match status" value="1"/>
</dbReference>
<evidence type="ECO:0000313" key="5">
    <source>
        <dbReference type="EMBL" id="CAB4217523.1"/>
    </source>
</evidence>
<dbReference type="EMBL" id="LR797096">
    <property type="protein sequence ID" value="CAB4186505.1"/>
    <property type="molecule type" value="Genomic_DNA"/>
</dbReference>
<dbReference type="EMBL" id="LR796463">
    <property type="protein sequence ID" value="CAB4146228.1"/>
    <property type="molecule type" value="Genomic_DNA"/>
</dbReference>
<dbReference type="EMBL" id="LR796930">
    <property type="protein sequence ID" value="CAB4175978.1"/>
    <property type="molecule type" value="Genomic_DNA"/>
</dbReference>
<evidence type="ECO:0000313" key="2">
    <source>
        <dbReference type="EMBL" id="CAB4163758.1"/>
    </source>
</evidence>
<organism evidence="5">
    <name type="scientific">uncultured Caudovirales phage</name>
    <dbReference type="NCBI Taxonomy" id="2100421"/>
    <lineage>
        <taxon>Viruses</taxon>
        <taxon>Duplodnaviria</taxon>
        <taxon>Heunggongvirae</taxon>
        <taxon>Uroviricota</taxon>
        <taxon>Caudoviricetes</taxon>
        <taxon>Peduoviridae</taxon>
        <taxon>Maltschvirus</taxon>
        <taxon>Maltschvirus maltsch</taxon>
    </lineage>
</organism>
<name>A0A6J5SQ07_9CAUD</name>
<sequence length="164" mass="19031">MNIFYLDPLPEIAAQMHCDKHVVKMIVESCQLLATAHHEHGNGQSVTYKSTHKNHPSAIWTRGSGYQYNYVLTLAIELCKEYTKRYGKMHKCEQYLRGELAKPPLAIAGDLSWRAPPQCMPDEYKHPDTVLAYRQYYQSKDPSWARTYYRGAIQQPSWMRASYA</sequence>